<proteinExistence type="predicted"/>
<evidence type="ECO:0000313" key="2">
    <source>
        <dbReference type="EMBL" id="CAI2374799.1"/>
    </source>
</evidence>
<feature type="compositionally biased region" description="Basic and acidic residues" evidence="1">
    <location>
        <begin position="263"/>
        <end position="277"/>
    </location>
</feature>
<protein>
    <submittedName>
        <fullName evidence="2">Uncharacterized protein</fullName>
    </submittedName>
</protein>
<dbReference type="Proteomes" id="UP001295684">
    <property type="component" value="Unassembled WGS sequence"/>
</dbReference>
<feature type="region of interest" description="Disordered" evidence="1">
    <location>
        <begin position="244"/>
        <end position="289"/>
    </location>
</feature>
<sequence length="289" mass="33488">MEIVYGPDQAPFIVEHQDFLDASLEPGCHQCFSYIKNEENAYCTDCKLSFCEDCSSTHQIIGKCVRKKAIDNIQCAYLKDDQLFKPLFEAILIIKLECMNLRKKIREIELSKIKIREAKVSSLSTIPMHSVKLEVDCSNLLEKDDPEMKRIVEEYLQKVNKMGDQLQSERLRQMKNCQLQFDKKLGFLNEKQEEIKQKYSVKFKDYLEKHTATARLLAQYEECEDEQADFEDIRKLFCDGEDEKTGDFDSDVERVSSPSSNKDPVDLEDIKLDEKAKNPIKPSPCQPSS</sequence>
<reference evidence="2" key="1">
    <citation type="submission" date="2023-07" db="EMBL/GenBank/DDBJ databases">
        <authorList>
            <consortium name="AG Swart"/>
            <person name="Singh M."/>
            <person name="Singh A."/>
            <person name="Seah K."/>
            <person name="Emmerich C."/>
        </authorList>
    </citation>
    <scope>NUCLEOTIDE SEQUENCE</scope>
    <source>
        <strain evidence="2">DP1</strain>
    </source>
</reference>
<evidence type="ECO:0000313" key="3">
    <source>
        <dbReference type="Proteomes" id="UP001295684"/>
    </source>
</evidence>
<evidence type="ECO:0000256" key="1">
    <source>
        <dbReference type="SAM" id="MobiDB-lite"/>
    </source>
</evidence>
<dbReference type="EMBL" id="CAMPGE010016222">
    <property type="protein sequence ID" value="CAI2374799.1"/>
    <property type="molecule type" value="Genomic_DNA"/>
</dbReference>
<accession>A0AAD1XLG6</accession>
<comment type="caution">
    <text evidence="2">The sequence shown here is derived from an EMBL/GenBank/DDBJ whole genome shotgun (WGS) entry which is preliminary data.</text>
</comment>
<name>A0AAD1XLG6_EUPCR</name>
<dbReference type="AlphaFoldDB" id="A0AAD1XLG6"/>
<gene>
    <name evidence="2" type="ORF">ECRASSUSDP1_LOCUS16156</name>
</gene>
<feature type="compositionally biased region" description="Basic and acidic residues" evidence="1">
    <location>
        <begin position="244"/>
        <end position="254"/>
    </location>
</feature>
<organism evidence="2 3">
    <name type="scientific">Euplotes crassus</name>
    <dbReference type="NCBI Taxonomy" id="5936"/>
    <lineage>
        <taxon>Eukaryota</taxon>
        <taxon>Sar</taxon>
        <taxon>Alveolata</taxon>
        <taxon>Ciliophora</taxon>
        <taxon>Intramacronucleata</taxon>
        <taxon>Spirotrichea</taxon>
        <taxon>Hypotrichia</taxon>
        <taxon>Euplotida</taxon>
        <taxon>Euplotidae</taxon>
        <taxon>Moneuplotes</taxon>
    </lineage>
</organism>
<keyword evidence="3" id="KW-1185">Reference proteome</keyword>